<dbReference type="AlphaFoldDB" id="A0A9D4ZAD0"/>
<evidence type="ECO:0000313" key="4">
    <source>
        <dbReference type="Proteomes" id="UP000886520"/>
    </source>
</evidence>
<organism evidence="3 4">
    <name type="scientific">Adiantum capillus-veneris</name>
    <name type="common">Maidenhair fern</name>
    <dbReference type="NCBI Taxonomy" id="13818"/>
    <lineage>
        <taxon>Eukaryota</taxon>
        <taxon>Viridiplantae</taxon>
        <taxon>Streptophyta</taxon>
        <taxon>Embryophyta</taxon>
        <taxon>Tracheophyta</taxon>
        <taxon>Polypodiopsida</taxon>
        <taxon>Polypodiidae</taxon>
        <taxon>Polypodiales</taxon>
        <taxon>Pteridineae</taxon>
        <taxon>Pteridaceae</taxon>
        <taxon>Vittarioideae</taxon>
        <taxon>Adiantum</taxon>
    </lineage>
</organism>
<reference evidence="3" key="1">
    <citation type="submission" date="2021-01" db="EMBL/GenBank/DDBJ databases">
        <title>Adiantum capillus-veneris genome.</title>
        <authorList>
            <person name="Fang Y."/>
            <person name="Liao Q."/>
        </authorList>
    </citation>
    <scope>NUCLEOTIDE SEQUENCE</scope>
    <source>
        <strain evidence="3">H3</strain>
        <tissue evidence="3">Leaf</tissue>
    </source>
</reference>
<comment type="caution">
    <text evidence="3">The sequence shown here is derived from an EMBL/GenBank/DDBJ whole genome shotgun (WGS) entry which is preliminary data.</text>
</comment>
<accession>A0A9D4ZAD0</accession>
<evidence type="ECO:0000256" key="2">
    <source>
        <dbReference type="SAM" id="MobiDB-lite"/>
    </source>
</evidence>
<feature type="region of interest" description="Disordered" evidence="2">
    <location>
        <begin position="1"/>
        <end position="45"/>
    </location>
</feature>
<name>A0A9D4ZAD0_ADICA</name>
<sequence>MSKKPLTVAIPDTSPPSPEREKPEKMVTGRSLRQMKQQGQPAASPDVVIEEELSTPMAATLLAVDDNFGPYTLLDLKQELDCSSPSHRDSLTKIGLLNYAQLPWKQWKHNPTVSSFLLHIQRTKGNICGGYWLTPELVGAIFKLHVQEDNQIPKATDDMMGTEFGQPQGDRNYYPIGRIQDPHRNQQIKWFVERVCVLVKLEYISKENYAILRATEQGRKIGWANLLYIRLNTKLYQKKKRKDRTSKIGPFLTALHHYATGMTTLMVSSPHFTPNMHQSTINKDGTLSTTTSTSQETEQEKIIRELRTKLLQDNIKYHGLPRGQSSQPHTTDVQWQNLDLNFDEDIHTLLTTPQPTPQEPTKIFFSTKPSLKLKRKKLDMQGTETFSEVTPTPTKQEKLLTTFANEASLGQAYSALEMVKSFIGQEQVNFSVLQREKFQLQTKIAKLEKISTRSEKDAQLIDTLEEIVSNLEEKLEKIEQSMRFYKENLQKRESTAEKMKEWRDTWLSTLSEHIDLLDGDHAKLQAENSLLLSRVKPARMWNKNSETCLRKI</sequence>
<feature type="coiled-coil region" evidence="1">
    <location>
        <begin position="461"/>
        <end position="495"/>
    </location>
</feature>
<evidence type="ECO:0000313" key="3">
    <source>
        <dbReference type="EMBL" id="KAI5067629.1"/>
    </source>
</evidence>
<keyword evidence="4" id="KW-1185">Reference proteome</keyword>
<keyword evidence="1" id="KW-0175">Coiled coil</keyword>
<dbReference type="Proteomes" id="UP000886520">
    <property type="component" value="Chromosome 17"/>
</dbReference>
<evidence type="ECO:0000256" key="1">
    <source>
        <dbReference type="SAM" id="Coils"/>
    </source>
</evidence>
<protein>
    <submittedName>
        <fullName evidence="3">Uncharacterized protein</fullName>
    </submittedName>
</protein>
<gene>
    <name evidence="3" type="ORF">GOP47_0018157</name>
</gene>
<dbReference type="EMBL" id="JABFUD020000017">
    <property type="protein sequence ID" value="KAI5067629.1"/>
    <property type="molecule type" value="Genomic_DNA"/>
</dbReference>
<proteinExistence type="predicted"/>
<feature type="compositionally biased region" description="Basic and acidic residues" evidence="2">
    <location>
        <begin position="18"/>
        <end position="27"/>
    </location>
</feature>